<dbReference type="RefSeq" id="XP_003681688.1">
    <property type="nucleotide sequence ID" value="XM_003681640.1"/>
</dbReference>
<dbReference type="OrthoDB" id="2103474at2759"/>
<evidence type="ECO:0000313" key="3">
    <source>
        <dbReference type="Proteomes" id="UP000005627"/>
    </source>
</evidence>
<feature type="transmembrane region" description="Helical" evidence="1">
    <location>
        <begin position="130"/>
        <end position="152"/>
    </location>
</feature>
<organism evidence="2 3">
    <name type="scientific">Torulaspora delbrueckii</name>
    <name type="common">Yeast</name>
    <name type="synonym">Candida colliculosa</name>
    <dbReference type="NCBI Taxonomy" id="4950"/>
    <lineage>
        <taxon>Eukaryota</taxon>
        <taxon>Fungi</taxon>
        <taxon>Dikarya</taxon>
        <taxon>Ascomycota</taxon>
        <taxon>Saccharomycotina</taxon>
        <taxon>Saccharomycetes</taxon>
        <taxon>Saccharomycetales</taxon>
        <taxon>Saccharomycetaceae</taxon>
        <taxon>Torulaspora</taxon>
    </lineage>
</organism>
<dbReference type="PANTHER" id="PTHR35519:SF2">
    <property type="entry name" value="PH DOMAIN PROTEIN"/>
    <property type="match status" value="1"/>
</dbReference>
<evidence type="ECO:0000313" key="2">
    <source>
        <dbReference type="EMBL" id="CCE92477.1"/>
    </source>
</evidence>
<dbReference type="InParanoid" id="G8ZV33"/>
<keyword evidence="1" id="KW-0812">Transmembrane</keyword>
<feature type="transmembrane region" description="Helical" evidence="1">
    <location>
        <begin position="93"/>
        <end position="110"/>
    </location>
</feature>
<dbReference type="GeneID" id="11503878"/>
<dbReference type="HOGENOM" id="CLU_067862_3_1_1"/>
<dbReference type="eggNOG" id="ENOG502S45T">
    <property type="taxonomic scope" value="Eukaryota"/>
</dbReference>
<proteinExistence type="predicted"/>
<accession>G8ZV33</accession>
<dbReference type="Pfam" id="PF13430">
    <property type="entry name" value="DUF4112"/>
    <property type="match status" value="1"/>
</dbReference>
<evidence type="ECO:0008006" key="4">
    <source>
        <dbReference type="Google" id="ProtNLM"/>
    </source>
</evidence>
<sequence length="193" mass="22131">MFINYFVKKFTKKVVGEFNGGEDPFVEEYELERRSFLSGSSKIVKKKRPKTIPEYIPESQQIMIRALRRRCYRMELIFTFWGMKFGWLNVVKIVPVVGDICALCFSLLVLRDTRNAMGGMPSDLSMQCLFNVIVDFAFSLVPIVGDIVSVAYKPNCRNAMLIEEFVNNKYRRGNNIKTGEIKMGTPLTAAKQS</sequence>
<dbReference type="EMBL" id="HE616746">
    <property type="protein sequence ID" value="CCE92477.1"/>
    <property type="molecule type" value="Genomic_DNA"/>
</dbReference>
<reference evidence="2 3" key="1">
    <citation type="journal article" date="2011" name="Proc. Natl. Acad. Sci. U.S.A.">
        <title>Evolutionary erosion of yeast sex chromosomes by mating-type switching accidents.</title>
        <authorList>
            <person name="Gordon J.L."/>
            <person name="Armisen D."/>
            <person name="Proux-Wera E."/>
            <person name="Oheigeartaigh S.S."/>
            <person name="Byrne K.P."/>
            <person name="Wolfe K.H."/>
        </authorList>
    </citation>
    <scope>NUCLEOTIDE SEQUENCE [LARGE SCALE GENOMIC DNA]</scope>
    <source>
        <strain evidence="3">ATCC 10662 / CBS 1146 / NBRC 0425 / NCYC 2629 / NRRL Y-866</strain>
    </source>
</reference>
<dbReference type="KEGG" id="tdl:TDEL_0E02340"/>
<keyword evidence="1" id="KW-1133">Transmembrane helix</keyword>
<evidence type="ECO:0000256" key="1">
    <source>
        <dbReference type="SAM" id="Phobius"/>
    </source>
</evidence>
<protein>
    <recommendedName>
        <fullName evidence="4">DUF4112 domain-containing protein</fullName>
    </recommendedName>
</protein>
<name>G8ZV33_TORDE</name>
<keyword evidence="3" id="KW-1185">Reference proteome</keyword>
<dbReference type="PANTHER" id="PTHR35519">
    <property type="entry name" value="MEMBRANE PROTEINS"/>
    <property type="match status" value="1"/>
</dbReference>
<dbReference type="Proteomes" id="UP000005627">
    <property type="component" value="Chromosome 5"/>
</dbReference>
<dbReference type="AlphaFoldDB" id="G8ZV33"/>
<gene>
    <name evidence="2" type="primary">TDEL0E02340</name>
    <name evidence="2" type="ORF">TDEL_0E02340</name>
</gene>
<dbReference type="InterPro" id="IPR025187">
    <property type="entry name" value="DUF4112"/>
</dbReference>
<keyword evidence="1" id="KW-0472">Membrane</keyword>